<keyword evidence="7" id="KW-0084">Basement membrane</keyword>
<comment type="caution">
    <text evidence="19">The sequence shown here is derived from an EMBL/GenBank/DDBJ whole genome shotgun (WGS) entry which is preliminary data.</text>
</comment>
<keyword evidence="8" id="KW-0130">Cell adhesion</keyword>
<evidence type="ECO:0000256" key="6">
    <source>
        <dbReference type="ARBA" id="ARBA00022737"/>
    </source>
</evidence>
<dbReference type="PRINTS" id="PR00453">
    <property type="entry name" value="VWFADOMAIN"/>
</dbReference>
<keyword evidence="10 19" id="KW-0176">Collagen</keyword>
<dbReference type="Pfam" id="PF00092">
    <property type="entry name" value="VWA"/>
    <property type="match status" value="2"/>
</dbReference>
<evidence type="ECO:0000256" key="9">
    <source>
        <dbReference type="ARBA" id="ARBA00022900"/>
    </source>
</evidence>
<dbReference type="InterPro" id="IPR036880">
    <property type="entry name" value="Kunitz_BPTI_sf"/>
</dbReference>
<comment type="function">
    <text evidence="12">May act as a cell-binding protein.</text>
</comment>
<gene>
    <name evidence="19" type="primary">COL28A1</name>
    <name evidence="19" type="ORF">AMEX_G2527</name>
</gene>
<feature type="compositionally biased region" description="Low complexity" evidence="15">
    <location>
        <begin position="330"/>
        <end position="345"/>
    </location>
</feature>
<dbReference type="EMBL" id="JAICCE010000001">
    <property type="protein sequence ID" value="KAG9283727.1"/>
    <property type="molecule type" value="Genomic_DNA"/>
</dbReference>
<evidence type="ECO:0000256" key="3">
    <source>
        <dbReference type="ARBA" id="ARBA00022530"/>
    </source>
</evidence>
<evidence type="ECO:0000256" key="11">
    <source>
        <dbReference type="ARBA" id="ARBA00023157"/>
    </source>
</evidence>
<evidence type="ECO:0000256" key="4">
    <source>
        <dbReference type="ARBA" id="ARBA00022690"/>
    </source>
</evidence>
<feature type="domain" description="BPTI/Kunitz inhibitor" evidence="18">
    <location>
        <begin position="1115"/>
        <end position="1165"/>
    </location>
</feature>
<evidence type="ECO:0000313" key="19">
    <source>
        <dbReference type="EMBL" id="KAG9283727.1"/>
    </source>
</evidence>
<dbReference type="InterPro" id="IPR002035">
    <property type="entry name" value="VWF_A"/>
</dbReference>
<organism evidence="19 20">
    <name type="scientific">Astyanax mexicanus</name>
    <name type="common">Blind cave fish</name>
    <name type="synonym">Astyanax fasciatus mexicanus</name>
    <dbReference type="NCBI Taxonomy" id="7994"/>
    <lineage>
        <taxon>Eukaryota</taxon>
        <taxon>Metazoa</taxon>
        <taxon>Chordata</taxon>
        <taxon>Craniata</taxon>
        <taxon>Vertebrata</taxon>
        <taxon>Euteleostomi</taxon>
        <taxon>Actinopterygii</taxon>
        <taxon>Neopterygii</taxon>
        <taxon>Teleostei</taxon>
        <taxon>Ostariophysi</taxon>
        <taxon>Characiformes</taxon>
        <taxon>Characoidei</taxon>
        <taxon>Acestrorhamphidae</taxon>
        <taxon>Acestrorhamphinae</taxon>
        <taxon>Astyanax</taxon>
    </lineage>
</organism>
<dbReference type="FunFam" id="3.40.50.410:FF:000003">
    <property type="entry name" value="Collagen type VI alpha 3 chain"/>
    <property type="match status" value="1"/>
</dbReference>
<dbReference type="GO" id="GO:0005604">
    <property type="term" value="C:basement membrane"/>
    <property type="evidence" value="ECO:0007669"/>
    <property type="project" value="UniProtKB-SubCell"/>
</dbReference>
<dbReference type="Gene3D" id="4.10.410.10">
    <property type="entry name" value="Pancreatic trypsin inhibitor Kunitz domain"/>
    <property type="match status" value="1"/>
</dbReference>
<dbReference type="CDD" id="cd22628">
    <property type="entry name" value="Kunitz_collagen_alpha1_XXVIII"/>
    <property type="match status" value="1"/>
</dbReference>
<feature type="compositionally biased region" description="Gly residues" evidence="15">
    <location>
        <begin position="582"/>
        <end position="602"/>
    </location>
</feature>
<feature type="chain" id="PRO_5035937728" description="Collagen alpha-1(XXVIII) chain" evidence="16">
    <location>
        <begin position="25"/>
        <end position="1168"/>
    </location>
</feature>
<keyword evidence="2" id="KW-0964">Secreted</keyword>
<feature type="compositionally biased region" description="Basic and acidic residues" evidence="15">
    <location>
        <begin position="291"/>
        <end position="316"/>
    </location>
</feature>
<proteinExistence type="inferred from homology"/>
<dbReference type="PROSITE" id="PS50279">
    <property type="entry name" value="BPTI_KUNITZ_2"/>
    <property type="match status" value="1"/>
</dbReference>
<dbReference type="GO" id="GO:0004867">
    <property type="term" value="F:serine-type endopeptidase inhibitor activity"/>
    <property type="evidence" value="ECO:0007669"/>
    <property type="project" value="UniProtKB-KW"/>
</dbReference>
<feature type="compositionally biased region" description="Basic and acidic residues" evidence="15">
    <location>
        <begin position="742"/>
        <end position="759"/>
    </location>
</feature>
<dbReference type="PROSITE" id="PS50234">
    <property type="entry name" value="VWFA"/>
    <property type="match status" value="2"/>
</dbReference>
<dbReference type="PANTHER" id="PTHR37456">
    <property type="entry name" value="SI:CH211-266K2.1"/>
    <property type="match status" value="1"/>
</dbReference>
<dbReference type="SMART" id="SM00131">
    <property type="entry name" value="KU"/>
    <property type="match status" value="1"/>
</dbReference>
<keyword evidence="5 16" id="KW-0732">Signal</keyword>
<evidence type="ECO:0000259" key="18">
    <source>
        <dbReference type="PROSITE" id="PS50279"/>
    </source>
</evidence>
<evidence type="ECO:0000256" key="12">
    <source>
        <dbReference type="ARBA" id="ARBA00058139"/>
    </source>
</evidence>
<protein>
    <recommendedName>
        <fullName evidence="14">Collagen alpha-1(XXVIII) chain</fullName>
    </recommendedName>
</protein>
<dbReference type="AlphaFoldDB" id="A0A8T2MJM9"/>
<feature type="compositionally biased region" description="Basic and acidic residues" evidence="15">
    <location>
        <begin position="554"/>
        <end position="565"/>
    </location>
</feature>
<dbReference type="CDD" id="cd01450">
    <property type="entry name" value="vWFA_subfamily_ECM"/>
    <property type="match status" value="1"/>
</dbReference>
<dbReference type="Gene3D" id="3.40.50.410">
    <property type="entry name" value="von Willebrand factor, type A domain"/>
    <property type="match status" value="2"/>
</dbReference>
<keyword evidence="3" id="KW-0272">Extracellular matrix</keyword>
<dbReference type="SMART" id="SM00327">
    <property type="entry name" value="VWA"/>
    <property type="match status" value="2"/>
</dbReference>
<dbReference type="FunFam" id="4.10.410.10:FF:000020">
    <property type="entry name" value="Collagen, type VI, alpha 3"/>
    <property type="match status" value="1"/>
</dbReference>
<feature type="domain" description="VWFA" evidence="17">
    <location>
        <begin position="805"/>
        <end position="988"/>
    </location>
</feature>
<dbReference type="PANTHER" id="PTHR37456:SF6">
    <property type="entry name" value="COLLAGEN ALPHA-1(XXIII) CHAIN-LIKE ISOFORM X2"/>
    <property type="match status" value="1"/>
</dbReference>
<evidence type="ECO:0000256" key="7">
    <source>
        <dbReference type="ARBA" id="ARBA00022869"/>
    </source>
</evidence>
<evidence type="ECO:0000256" key="10">
    <source>
        <dbReference type="ARBA" id="ARBA00023119"/>
    </source>
</evidence>
<dbReference type="InterPro" id="IPR050938">
    <property type="entry name" value="Collagen_Structural_Proteins"/>
</dbReference>
<evidence type="ECO:0000256" key="15">
    <source>
        <dbReference type="SAM" id="MobiDB-lite"/>
    </source>
</evidence>
<evidence type="ECO:0000313" key="20">
    <source>
        <dbReference type="Proteomes" id="UP000752171"/>
    </source>
</evidence>
<dbReference type="InterPro" id="IPR002223">
    <property type="entry name" value="Kunitz_BPTI"/>
</dbReference>
<dbReference type="Pfam" id="PF01391">
    <property type="entry name" value="Collagen"/>
    <property type="match status" value="2"/>
</dbReference>
<evidence type="ECO:0000256" key="1">
    <source>
        <dbReference type="ARBA" id="ARBA00004302"/>
    </source>
</evidence>
<dbReference type="InterPro" id="IPR008160">
    <property type="entry name" value="Collagen"/>
</dbReference>
<comment type="subcellular location">
    <subcellularLocation>
        <location evidence="1">Secreted</location>
        <location evidence="1">Extracellular space</location>
        <location evidence="1">Extracellular matrix</location>
        <location evidence="1">Basement membrane</location>
    </subcellularLocation>
</comment>
<sequence length="1168" mass="121233">MKANMSRAALLCLALLILSHTAGGQRRRKFENNSNNLTTKDGNVLLCPLEIVFILDSSESAMDVQFDKEKDFVSSFSRQVVKMQVSGWHLQTRLAAMQYSSSVSVIQSFNGWQDLPTFLARINAVDYIGQGTYSSYAIGNATELFVRETKEENVRVALLMMDGADHPRSPDIMAAASEAKSHNIKLFTIGLSNMVRGSHGSTRMRAVASSPAHQFVHSLYDPDLEERLLQELEKVANNECPRLKVCLCEKGDRGPPGSPGKKGEPGYEGLPGPKGARGEMGAPGRAGVEGPEGRPGFKGDKGDRGECGAPGEKGDKGLQGPLGPRGPRGEQGPQGLPGDQGPEGQEGPKGDRGLTGATGPQGDTGIGFPGPKGDKGNQGRPGPVGPAGVGEPGLLGPPGPPGLQGIPGPVGEGLPGPKGDRGYIGSTGARGPPGYGSKGDKGTIGPPGPPGPIGATGLGIQGEKGNQGPAGPPGPRGIPGTGIIGEKGVRGFPGDPGPTGEKGVGEPGPKGDPGSQGVPGEPGAPGEDGPMGSKGELGFPGPKGQEGPPGKGLSGEKGDRGERGTRGLPGPKGPAGPVGAKGKPGGVGPPGMIGAPGRGIPGPKGDPGQPGAPGPVGETGIGIPGPKGERGLPGPIGAPGMKGDGYPGPPGPPGQPGLTGEMGPEGRGLPGPKGDRGPAGPLGPVGPPSIGRLGPKGSTGQTGPPGPAGLPGEGIQGPKGDPGFPGIQGPRGPPGEGIPGQKGDRGFAGERGRKGDKGGQGDSGESGPVGRPGQKGEPGITREEVIKLIKSICGCGTTCRVSPLDLVFVIDSSESVGPDNFDIIKDFVNALIDRLTVGPNMTRVGVVLYSDITVVVSSLNQQTSRDELKAAVRRMTYIGEGTNTGTAIDKANQLFRSARPGVRRVAVVITDGQVNKRDVIRLEDPVQTAHSEGIEMFVIGVVNQSNQFYREFKTELDTIASDPDEEHVFLINDFRTLPALEKKLLSKLCENFEEDRFAGTNIIPGASESFSYDGESWRRPGRPTFNEVLSRSRTEDNNVQQCFVVKQSADPEELEVFPNYDPRPEEEEDRTRAPYYREETLNRMDDLPTQGPIRQTTPQPPLVLVQDDYIQAEACLQPLDPGPCLDYVVKWYYEPKANSCAQFWFGGCLGNGNKFETQQSCRNTCVIS</sequence>
<evidence type="ECO:0000256" key="2">
    <source>
        <dbReference type="ARBA" id="ARBA00022525"/>
    </source>
</evidence>
<accession>A0A8T2MJM9</accession>
<dbReference type="FunFam" id="3.40.50.410:FF:000051">
    <property type="entry name" value="Collagen type XXVIII alpha 1 chain"/>
    <property type="match status" value="1"/>
</dbReference>
<comment type="similarity">
    <text evidence="13">Belongs to the VWA-containing collagen family.</text>
</comment>
<feature type="signal peptide" evidence="16">
    <location>
        <begin position="1"/>
        <end position="24"/>
    </location>
</feature>
<evidence type="ECO:0000256" key="13">
    <source>
        <dbReference type="ARBA" id="ARBA00061466"/>
    </source>
</evidence>
<dbReference type="PROSITE" id="PS00280">
    <property type="entry name" value="BPTI_KUNITZ_1"/>
    <property type="match status" value="1"/>
</dbReference>
<evidence type="ECO:0000256" key="16">
    <source>
        <dbReference type="SAM" id="SignalP"/>
    </source>
</evidence>
<keyword evidence="4" id="KW-0646">Protease inhibitor</keyword>
<evidence type="ECO:0000256" key="5">
    <source>
        <dbReference type="ARBA" id="ARBA00022729"/>
    </source>
</evidence>
<dbReference type="SUPFAM" id="SSF57362">
    <property type="entry name" value="BPTI-like"/>
    <property type="match status" value="1"/>
</dbReference>
<keyword evidence="9" id="KW-0722">Serine protease inhibitor</keyword>
<dbReference type="InterPro" id="IPR020901">
    <property type="entry name" value="Prtase_inh_Kunz-CS"/>
</dbReference>
<feature type="region of interest" description="Disordered" evidence="15">
    <location>
        <begin position="247"/>
        <end position="780"/>
    </location>
</feature>
<reference evidence="19 20" key="1">
    <citation type="submission" date="2021-07" db="EMBL/GenBank/DDBJ databases">
        <authorList>
            <person name="Imarazene B."/>
            <person name="Zahm M."/>
            <person name="Klopp C."/>
            <person name="Cabau C."/>
            <person name="Beille S."/>
            <person name="Jouanno E."/>
            <person name="Castinel A."/>
            <person name="Lluch J."/>
            <person name="Gil L."/>
            <person name="Kuchtly C."/>
            <person name="Lopez Roques C."/>
            <person name="Donnadieu C."/>
            <person name="Parrinello H."/>
            <person name="Journot L."/>
            <person name="Du K."/>
            <person name="Schartl M."/>
            <person name="Retaux S."/>
            <person name="Guiguen Y."/>
        </authorList>
    </citation>
    <scope>NUCLEOTIDE SEQUENCE [LARGE SCALE GENOMIC DNA]</scope>
    <source>
        <strain evidence="19">Pach_M1</strain>
        <tissue evidence="19">Testis</tissue>
    </source>
</reference>
<feature type="domain" description="VWFA" evidence="17">
    <location>
        <begin position="50"/>
        <end position="232"/>
    </location>
</feature>
<dbReference type="CDD" id="cd01472">
    <property type="entry name" value="vWA_collagen"/>
    <property type="match status" value="1"/>
</dbReference>
<feature type="compositionally biased region" description="Low complexity" evidence="15">
    <location>
        <begin position="518"/>
        <end position="531"/>
    </location>
</feature>
<keyword evidence="11" id="KW-1015">Disulfide bond</keyword>
<dbReference type="SUPFAM" id="SSF53300">
    <property type="entry name" value="vWA-like"/>
    <property type="match status" value="2"/>
</dbReference>
<name>A0A8T2MJM9_ASTMX</name>
<dbReference type="InterPro" id="IPR036465">
    <property type="entry name" value="vWFA_dom_sf"/>
</dbReference>
<dbReference type="PRINTS" id="PR00759">
    <property type="entry name" value="BASICPTASE"/>
</dbReference>
<evidence type="ECO:0000256" key="14">
    <source>
        <dbReference type="ARBA" id="ARBA00070674"/>
    </source>
</evidence>
<evidence type="ECO:0000259" key="17">
    <source>
        <dbReference type="PROSITE" id="PS50234"/>
    </source>
</evidence>
<dbReference type="GO" id="GO:0005581">
    <property type="term" value="C:collagen trimer"/>
    <property type="evidence" value="ECO:0007669"/>
    <property type="project" value="UniProtKB-KW"/>
</dbReference>
<evidence type="ECO:0000256" key="8">
    <source>
        <dbReference type="ARBA" id="ARBA00022889"/>
    </source>
</evidence>
<dbReference type="Proteomes" id="UP000752171">
    <property type="component" value="Unassembled WGS sequence"/>
</dbReference>
<keyword evidence="6" id="KW-0677">Repeat</keyword>
<dbReference type="GO" id="GO:0007155">
    <property type="term" value="P:cell adhesion"/>
    <property type="evidence" value="ECO:0007669"/>
    <property type="project" value="UniProtKB-KW"/>
</dbReference>
<dbReference type="Pfam" id="PF00014">
    <property type="entry name" value="Kunitz_BPTI"/>
    <property type="match status" value="1"/>
</dbReference>